<organism evidence="1 2">
    <name type="scientific">Halteria grandinella</name>
    <dbReference type="NCBI Taxonomy" id="5974"/>
    <lineage>
        <taxon>Eukaryota</taxon>
        <taxon>Sar</taxon>
        <taxon>Alveolata</taxon>
        <taxon>Ciliophora</taxon>
        <taxon>Intramacronucleata</taxon>
        <taxon>Spirotrichea</taxon>
        <taxon>Stichotrichia</taxon>
        <taxon>Sporadotrichida</taxon>
        <taxon>Halteriidae</taxon>
        <taxon>Halteria</taxon>
    </lineage>
</organism>
<comment type="caution">
    <text evidence="1">The sequence shown here is derived from an EMBL/GenBank/DDBJ whole genome shotgun (WGS) entry which is preliminary data.</text>
</comment>
<gene>
    <name evidence="1" type="ORF">FGO68_gene8964</name>
</gene>
<proteinExistence type="predicted"/>
<dbReference type="EMBL" id="RRYP01013500">
    <property type="protein sequence ID" value="TNV76482.1"/>
    <property type="molecule type" value="Genomic_DNA"/>
</dbReference>
<evidence type="ECO:0000313" key="1">
    <source>
        <dbReference type="EMBL" id="TNV76482.1"/>
    </source>
</evidence>
<dbReference type="Proteomes" id="UP000785679">
    <property type="component" value="Unassembled WGS sequence"/>
</dbReference>
<protein>
    <submittedName>
        <fullName evidence="1">Uncharacterized protein</fullName>
    </submittedName>
</protein>
<name>A0A8J8NK02_HALGN</name>
<keyword evidence="2" id="KW-1185">Reference proteome</keyword>
<sequence length="263" mass="30225">MNKKATNLKIIVEKGSSQMSILAQESESEKDIKRTNKMQRRILQDILYDFESNSEQEQEQIKKQPIQLGAVEKQNYVHPLRCFTCKMHFDVQLRIPINTPCCQDICCILCWQKSVHNSPFKCPLDSSCKLKNPQDQPAPVKHLLRNIQQELPATLITCKSHPLEYINKMNTSTLEFTCDKCNTLDQAQRQQKACIQIDRAQINKAATKLKQEIDVLILKIMNTHKSLDKILTEQQLAAAETTDVIAKAEKLTNMKAFDELIKK</sequence>
<accession>A0A8J8NK02</accession>
<dbReference type="AlphaFoldDB" id="A0A8J8NK02"/>
<reference evidence="1" key="1">
    <citation type="submission" date="2019-06" db="EMBL/GenBank/DDBJ databases">
        <authorList>
            <person name="Zheng W."/>
        </authorList>
    </citation>
    <scope>NUCLEOTIDE SEQUENCE</scope>
    <source>
        <strain evidence="1">QDHG01</strain>
    </source>
</reference>
<evidence type="ECO:0000313" key="2">
    <source>
        <dbReference type="Proteomes" id="UP000785679"/>
    </source>
</evidence>